<dbReference type="AlphaFoldDB" id="A0A3S5BLY4"/>
<proteinExistence type="predicted"/>
<evidence type="ECO:0000313" key="2">
    <source>
        <dbReference type="EMBL" id="VEL08713.1"/>
    </source>
</evidence>
<evidence type="ECO:0000313" key="3">
    <source>
        <dbReference type="Proteomes" id="UP000784294"/>
    </source>
</evidence>
<gene>
    <name evidence="2" type="ORF">PXEA_LOCUS2153</name>
</gene>
<evidence type="ECO:0000256" key="1">
    <source>
        <dbReference type="SAM" id="MobiDB-lite"/>
    </source>
</evidence>
<comment type="caution">
    <text evidence="2">The sequence shown here is derived from an EMBL/GenBank/DDBJ whole genome shotgun (WGS) entry which is preliminary data.</text>
</comment>
<protein>
    <submittedName>
        <fullName evidence="2">Uncharacterized protein</fullName>
    </submittedName>
</protein>
<reference evidence="2" key="1">
    <citation type="submission" date="2018-11" db="EMBL/GenBank/DDBJ databases">
        <authorList>
            <consortium name="Pathogen Informatics"/>
        </authorList>
    </citation>
    <scope>NUCLEOTIDE SEQUENCE</scope>
</reference>
<sequence length="119" mass="12955">MESHRKSGRPTRSASIGCPDPVTSWSADSWNDDAFGHNSLRDSNPGRCRSADTGYRVSATGFNLLASLTFDVHHTWPASCNPLERRLGVRRVCTYHALAGGILGFDRGSCHPVDPSVRS</sequence>
<dbReference type="Proteomes" id="UP000784294">
    <property type="component" value="Unassembled WGS sequence"/>
</dbReference>
<dbReference type="EMBL" id="CAAALY010004568">
    <property type="protein sequence ID" value="VEL08713.1"/>
    <property type="molecule type" value="Genomic_DNA"/>
</dbReference>
<organism evidence="2 3">
    <name type="scientific">Protopolystoma xenopodis</name>
    <dbReference type="NCBI Taxonomy" id="117903"/>
    <lineage>
        <taxon>Eukaryota</taxon>
        <taxon>Metazoa</taxon>
        <taxon>Spiralia</taxon>
        <taxon>Lophotrochozoa</taxon>
        <taxon>Platyhelminthes</taxon>
        <taxon>Monogenea</taxon>
        <taxon>Polyopisthocotylea</taxon>
        <taxon>Polystomatidea</taxon>
        <taxon>Polystomatidae</taxon>
        <taxon>Protopolystoma</taxon>
    </lineage>
</organism>
<name>A0A3S5BLY4_9PLAT</name>
<accession>A0A3S5BLY4</accession>
<feature type="region of interest" description="Disordered" evidence="1">
    <location>
        <begin position="1"/>
        <end position="22"/>
    </location>
</feature>
<keyword evidence="3" id="KW-1185">Reference proteome</keyword>